<dbReference type="SUPFAM" id="SSF52540">
    <property type="entry name" value="P-loop containing nucleoside triphosphate hydrolases"/>
    <property type="match status" value="1"/>
</dbReference>
<sequence>MTSPPSIPTFEEWREKHKETPQSTRRSKRSHGNVYNPFSEPLPGHKFFRLDRKAIDKGFNKISAAVLETLSGARPQDKQLAAVQSLARRLQTVIVPETLDVAVVGEQGTGKSLAINALQHRPRLSTTSASGGACTASAIRFCYKPDAPEFADSFDAKIKFMSDEELTESIQEHIDRYYHFHFSGNVDEETYFEDQRVAKDAGAFFNVLHNAKYDREAASQLNTLLTADNIKGQNLLNATMAMAHRRIDETSSHWSTTEERTIVFKDQTIKILMEEVEKYMARCPSMPSLWPIVQSLDILLWSLLAKHGVNLRDLPGLNDENQIRTAATNTFRRKAGYEMIFARADRVTTDANVHRYIRQSIKAHGAKATILILTKKDEYLLDTNSVENVITTHMAEPFVTIRNHLDSNANTMAGLPEDDEAADAEYDDRQAYQAHLENIAKLAFIEHRAADVAEEMKAKFKDVDPNPISVFSISASMYIEWMKQGRLKQPLMSPKETGVPGVRQYLLQLCAEPNLKIYKDHAFDKMDDLLNKCRGIADVEKKDEGYALLRARFAEVVADIRERFARMFNEFIEYIIERVFDDEGEKQARMKELLRIVDGWGYGSQWNTYRACLMRKGIGWSGAAKYKNTENPTGRYNWNEDQGNVILEDMNDWKDRMDGAVETLAQDLDETIDSVCQDIQKCIETSSLPPKLRDDAIKQWEGCQKKVWNVELYENFYDAVKATHQYATTETDVRCMNAKLNVEYYKRVYDIDTWSQGKFPHRFAAQKIKMHDLMSNPDEHGRTLIDRIEHAVTRQSKKDLRGAFDEFLVEVMKNIEAFDEHISDRAPLDYKLTDADRQLREDILKRIPELETMVEVVRAKFSDEALLTEQVELSTNHSKEGEPAQKKMKVEADD</sequence>
<feature type="compositionally biased region" description="Basic and acidic residues" evidence="1">
    <location>
        <begin position="877"/>
        <end position="894"/>
    </location>
</feature>
<evidence type="ECO:0000313" key="3">
    <source>
        <dbReference type="Proteomes" id="UP001140513"/>
    </source>
</evidence>
<dbReference type="AlphaFoldDB" id="A0A9W8XT27"/>
<dbReference type="OrthoDB" id="3598281at2759"/>
<feature type="region of interest" description="Disordered" evidence="1">
    <location>
        <begin position="1"/>
        <end position="38"/>
    </location>
</feature>
<name>A0A9W8XT27_9PLEO</name>
<evidence type="ECO:0000313" key="2">
    <source>
        <dbReference type="EMBL" id="KAJ4358617.1"/>
    </source>
</evidence>
<dbReference type="RefSeq" id="XP_056075476.1">
    <property type="nucleotide sequence ID" value="XM_056212003.1"/>
</dbReference>
<accession>A0A9W8XT27</accession>
<feature type="region of interest" description="Disordered" evidence="1">
    <location>
        <begin position="872"/>
        <end position="894"/>
    </location>
</feature>
<organism evidence="2 3">
    <name type="scientific">Didymosphaeria variabile</name>
    <dbReference type="NCBI Taxonomy" id="1932322"/>
    <lineage>
        <taxon>Eukaryota</taxon>
        <taxon>Fungi</taxon>
        <taxon>Dikarya</taxon>
        <taxon>Ascomycota</taxon>
        <taxon>Pezizomycotina</taxon>
        <taxon>Dothideomycetes</taxon>
        <taxon>Pleosporomycetidae</taxon>
        <taxon>Pleosporales</taxon>
        <taxon>Massarineae</taxon>
        <taxon>Didymosphaeriaceae</taxon>
        <taxon>Didymosphaeria</taxon>
    </lineage>
</organism>
<gene>
    <name evidence="2" type="ORF">N0V89_003201</name>
</gene>
<evidence type="ECO:0000256" key="1">
    <source>
        <dbReference type="SAM" id="MobiDB-lite"/>
    </source>
</evidence>
<dbReference type="PANTHER" id="PTHR36681">
    <property type="entry name" value="NUCLEAR GTPASE, GERMINAL CENTER-ASSOCIATED, TANDEM DUPLICATE 3"/>
    <property type="match status" value="1"/>
</dbReference>
<proteinExistence type="predicted"/>
<reference evidence="2" key="1">
    <citation type="submission" date="2022-10" db="EMBL/GenBank/DDBJ databases">
        <title>Tapping the CABI collections for fungal endophytes: first genome assemblies for Collariella, Neodidymelliopsis, Ascochyta clinopodiicola, Didymella pomorum, Didymosphaeria variabile, Neocosmospora piperis and Neocucurbitaria cava.</title>
        <authorList>
            <person name="Hill R."/>
        </authorList>
    </citation>
    <scope>NUCLEOTIDE SEQUENCE</scope>
    <source>
        <strain evidence="2">IMI 356815</strain>
    </source>
</reference>
<dbReference type="PANTHER" id="PTHR36681:SF3">
    <property type="entry name" value="NUCLEAR GTPASE, GERMINAL CENTER-ASSOCIATED, TANDEM DUPLICATE 3"/>
    <property type="match status" value="1"/>
</dbReference>
<protein>
    <recommendedName>
        <fullName evidence="4">P-loop containing nucleoside triphosphate hydrolase protein</fullName>
    </recommendedName>
</protein>
<dbReference type="InterPro" id="IPR027417">
    <property type="entry name" value="P-loop_NTPase"/>
</dbReference>
<comment type="caution">
    <text evidence="2">The sequence shown here is derived from an EMBL/GenBank/DDBJ whole genome shotgun (WGS) entry which is preliminary data.</text>
</comment>
<feature type="compositionally biased region" description="Basic and acidic residues" evidence="1">
    <location>
        <begin position="11"/>
        <end position="20"/>
    </location>
</feature>
<dbReference type="GeneID" id="80906731"/>
<keyword evidence="3" id="KW-1185">Reference proteome</keyword>
<dbReference type="Gene3D" id="3.40.50.300">
    <property type="entry name" value="P-loop containing nucleotide triphosphate hydrolases"/>
    <property type="match status" value="1"/>
</dbReference>
<dbReference type="Proteomes" id="UP001140513">
    <property type="component" value="Unassembled WGS sequence"/>
</dbReference>
<dbReference type="EMBL" id="JAPEUX010000002">
    <property type="protein sequence ID" value="KAJ4358617.1"/>
    <property type="molecule type" value="Genomic_DNA"/>
</dbReference>
<evidence type="ECO:0008006" key="4">
    <source>
        <dbReference type="Google" id="ProtNLM"/>
    </source>
</evidence>